<evidence type="ECO:0000313" key="3">
    <source>
        <dbReference type="Proteomes" id="UP000242877"/>
    </source>
</evidence>
<feature type="compositionally biased region" description="Basic and acidic residues" evidence="1">
    <location>
        <begin position="59"/>
        <end position="69"/>
    </location>
</feature>
<dbReference type="AlphaFoldDB" id="A0A168A711"/>
<evidence type="ECO:0000313" key="2">
    <source>
        <dbReference type="EMBL" id="KZZ93548.1"/>
    </source>
</evidence>
<gene>
    <name evidence="2" type="ORF">AAP_02340</name>
</gene>
<dbReference type="Proteomes" id="UP000242877">
    <property type="component" value="Unassembled WGS sequence"/>
</dbReference>
<protein>
    <submittedName>
        <fullName evidence="2">Uncharacterized protein</fullName>
    </submittedName>
</protein>
<feature type="compositionally biased region" description="Low complexity" evidence="1">
    <location>
        <begin position="247"/>
        <end position="258"/>
    </location>
</feature>
<proteinExistence type="predicted"/>
<feature type="compositionally biased region" description="Low complexity" evidence="1">
    <location>
        <begin position="14"/>
        <end position="47"/>
    </location>
</feature>
<reference evidence="2 3" key="1">
    <citation type="journal article" date="2016" name="Genome Biol. Evol.">
        <title>Divergent and convergent evolution of fungal pathogenicity.</title>
        <authorList>
            <person name="Shang Y."/>
            <person name="Xiao G."/>
            <person name="Zheng P."/>
            <person name="Cen K."/>
            <person name="Zhan S."/>
            <person name="Wang C."/>
        </authorList>
    </citation>
    <scope>NUCLEOTIDE SEQUENCE [LARGE SCALE GENOMIC DNA]</scope>
    <source>
        <strain evidence="2 3">ARSEF 7405</strain>
    </source>
</reference>
<comment type="caution">
    <text evidence="2">The sequence shown here is derived from an EMBL/GenBank/DDBJ whole genome shotgun (WGS) entry which is preliminary data.</text>
</comment>
<feature type="compositionally biased region" description="Polar residues" evidence="1">
    <location>
        <begin position="48"/>
        <end position="58"/>
    </location>
</feature>
<dbReference type="EMBL" id="AZGZ01000008">
    <property type="protein sequence ID" value="KZZ93548.1"/>
    <property type="molecule type" value="Genomic_DNA"/>
</dbReference>
<evidence type="ECO:0000256" key="1">
    <source>
        <dbReference type="SAM" id="MobiDB-lite"/>
    </source>
</evidence>
<name>A0A168A711_9EURO</name>
<sequence>MDELNSATVQEADPVSLSASTASPAPVVDAPPSSTSSSRPMSPHSTSGNDTSASVSDQHSSESHDHGPAERPTTSHSGQSLAAKKPSVSSGISRRIEALKMMSNNAGGPGAGNHLSPHTHSNVAAFERMRKRTSDNITARTTSGASRPTSPTSDFLANQRRLSSLPAEKLRGGQPFKPQRLTLDSRTVTSPLTSPIDSFMLPESRPLSRSNTYHEPPAMVRTPSTASMSMKSRQFDPTTNGTRRPGTASPATTNTSNSLDGDVAPSGISQGERPQSPGSYQREDENRTANLMRRMTSAGNNVTLHHRRGSVASIVSNFNLPSPTRTEQEPYPVIKPEIPKQESKPKPALAIDIGEVNVHFPDTLLWKRRNMRIDEEGYLLLIAPITGGYKPPVRKYHISKFKTPRVPELDEEELPHSVVLDFIEDGDTLQCACQSRQGQEEVHKSTPATSTFILSISLMISSQHSDIVPNP</sequence>
<keyword evidence="3" id="KW-1185">Reference proteome</keyword>
<feature type="region of interest" description="Disordered" evidence="1">
    <location>
        <begin position="1"/>
        <end position="284"/>
    </location>
</feature>
<feature type="compositionally biased region" description="Polar residues" evidence="1">
    <location>
        <begin position="135"/>
        <end position="162"/>
    </location>
</feature>
<accession>A0A168A711</accession>
<dbReference type="OrthoDB" id="74412at2759"/>
<feature type="compositionally biased region" description="Polar residues" evidence="1">
    <location>
        <begin position="267"/>
        <end position="279"/>
    </location>
</feature>
<feature type="compositionally biased region" description="Polar residues" evidence="1">
    <location>
        <begin position="222"/>
        <end position="242"/>
    </location>
</feature>
<organism evidence="2 3">
    <name type="scientific">Ascosphaera apis ARSEF 7405</name>
    <dbReference type="NCBI Taxonomy" id="392613"/>
    <lineage>
        <taxon>Eukaryota</taxon>
        <taxon>Fungi</taxon>
        <taxon>Dikarya</taxon>
        <taxon>Ascomycota</taxon>
        <taxon>Pezizomycotina</taxon>
        <taxon>Eurotiomycetes</taxon>
        <taxon>Eurotiomycetidae</taxon>
        <taxon>Onygenales</taxon>
        <taxon>Ascosphaeraceae</taxon>
        <taxon>Ascosphaera</taxon>
    </lineage>
</organism>
<feature type="compositionally biased region" description="Polar residues" evidence="1">
    <location>
        <begin position="182"/>
        <end position="196"/>
    </location>
</feature>
<dbReference type="VEuPathDB" id="FungiDB:AAP_02340"/>